<comment type="caution">
    <text evidence="2">The sequence shown here is derived from an EMBL/GenBank/DDBJ whole genome shotgun (WGS) entry which is preliminary data.</text>
</comment>
<dbReference type="InterPro" id="IPR046248">
    <property type="entry name" value="DUF6281"/>
</dbReference>
<dbReference type="Pfam" id="PF19797">
    <property type="entry name" value="DUF6281"/>
    <property type="match status" value="1"/>
</dbReference>
<reference evidence="2" key="2">
    <citation type="submission" date="2020-09" db="EMBL/GenBank/DDBJ databases">
        <authorList>
            <person name="Sun Q."/>
            <person name="Ohkuma M."/>
        </authorList>
    </citation>
    <scope>NUCLEOTIDE SEQUENCE</scope>
    <source>
        <strain evidence="2">JCM 4815</strain>
    </source>
</reference>
<evidence type="ECO:0000313" key="3">
    <source>
        <dbReference type="Proteomes" id="UP000622166"/>
    </source>
</evidence>
<feature type="region of interest" description="Disordered" evidence="1">
    <location>
        <begin position="56"/>
        <end position="78"/>
    </location>
</feature>
<proteinExistence type="predicted"/>
<dbReference type="EMBL" id="BMVW01000008">
    <property type="protein sequence ID" value="GGZ17701.1"/>
    <property type="molecule type" value="Genomic_DNA"/>
</dbReference>
<gene>
    <name evidence="2" type="ORF">GCM10010365_42050</name>
</gene>
<keyword evidence="3" id="KW-1185">Reference proteome</keyword>
<organism evidence="2 3">
    <name type="scientific">Streptomyces poonensis</name>
    <dbReference type="NCBI Taxonomy" id="68255"/>
    <lineage>
        <taxon>Bacteria</taxon>
        <taxon>Bacillati</taxon>
        <taxon>Actinomycetota</taxon>
        <taxon>Actinomycetes</taxon>
        <taxon>Kitasatosporales</taxon>
        <taxon>Streptomycetaceae</taxon>
        <taxon>Streptomyces</taxon>
    </lineage>
</organism>
<feature type="compositionally biased region" description="Acidic residues" evidence="1">
    <location>
        <begin position="65"/>
        <end position="74"/>
    </location>
</feature>
<reference evidence="2" key="1">
    <citation type="journal article" date="2014" name="Int. J. Syst. Evol. Microbiol.">
        <title>Complete genome sequence of Corynebacterium casei LMG S-19264T (=DSM 44701T), isolated from a smear-ripened cheese.</title>
        <authorList>
            <consortium name="US DOE Joint Genome Institute (JGI-PGF)"/>
            <person name="Walter F."/>
            <person name="Albersmeier A."/>
            <person name="Kalinowski J."/>
            <person name="Ruckert C."/>
        </authorList>
    </citation>
    <scope>NUCLEOTIDE SEQUENCE</scope>
    <source>
        <strain evidence="2">JCM 4815</strain>
    </source>
</reference>
<dbReference type="AlphaFoldDB" id="A0A918PNX6"/>
<evidence type="ECO:0000313" key="2">
    <source>
        <dbReference type="EMBL" id="GGZ17701.1"/>
    </source>
</evidence>
<protein>
    <submittedName>
        <fullName evidence="2">Uncharacterized protein</fullName>
    </submittedName>
</protein>
<dbReference type="Proteomes" id="UP000622166">
    <property type="component" value="Unassembled WGS sequence"/>
</dbReference>
<sequence>MSAVAMVGAAGCTSSGSSGDGGGDAAGSCAVRWTYEGHNYRSISNVDFQVGEKLGTVGKPSCDDTPSDGEDEPAPADKSTAYAVEGLDTDVAIAVGDTPEKASLFALDADGGLPPEVKELLDGS</sequence>
<name>A0A918PNX6_9ACTN</name>
<evidence type="ECO:0000256" key="1">
    <source>
        <dbReference type="SAM" id="MobiDB-lite"/>
    </source>
</evidence>
<accession>A0A918PNX6</accession>